<dbReference type="OMA" id="RCITNDW"/>
<dbReference type="SUPFAM" id="SSF57424">
    <property type="entry name" value="LDL receptor-like module"/>
    <property type="match status" value="3"/>
</dbReference>
<dbReference type="InterPro" id="IPR023415">
    <property type="entry name" value="LDLR_class-A_CS"/>
</dbReference>
<dbReference type="GO" id="GO:0005886">
    <property type="term" value="C:plasma membrane"/>
    <property type="evidence" value="ECO:0007669"/>
    <property type="project" value="TreeGrafter"/>
</dbReference>
<feature type="compositionally biased region" description="Low complexity" evidence="11">
    <location>
        <begin position="256"/>
        <end position="280"/>
    </location>
</feature>
<dbReference type="eggNOG" id="ENOG502QSXS">
    <property type="taxonomic scope" value="Eukaryota"/>
</dbReference>
<name>E3MCA4_CAERE</name>
<feature type="chain" id="PRO_5015089662" evidence="12">
    <location>
        <begin position="37"/>
        <end position="402"/>
    </location>
</feature>
<dbReference type="InterPro" id="IPR036055">
    <property type="entry name" value="LDL_receptor-like_sf"/>
</dbReference>
<dbReference type="GO" id="GO:0016192">
    <property type="term" value="P:vesicle-mediated transport"/>
    <property type="evidence" value="ECO:0007669"/>
    <property type="project" value="UniProtKB-ARBA"/>
</dbReference>
<keyword evidence="5" id="KW-0677">Repeat</keyword>
<sequence length="402" mass="44339">MKTHYTFCVDSKLKTGLQMNFFLTLISLSLFFTIESTNETCGDGKFRCNDGRCITNDWVCDGARDCSDGSDEVHEACDRHLNKNSSCFGNQPECRKHGLARCIPHEWLCDGHPDCDAGEDEFNCTSIDWFRHPESLMRKYQSQLSDKSTTQYLTYCLSDEFRCESSGNCLKKEQVCDGKLDCGGGEDEKNCNRNTTMPMNKSISTTSKVENSTTRVATSTTSTSTTTSTTTATTTSVSLNRLLAIPATVTTASSPKTSTGTISTNPTTTTTIRPTTTTKSKTPFAPIIHIQPTLPSSSYVLSKTTTSPQSSSPTTTQKVLARTFASQLHTTQPPKIVVKLLNDSWSNSTVDKKLKEETLTTRVSVSEMSRFGRKGKIGEPVRFVKGIPIEPVNYHNSTKDFE</sequence>
<keyword evidence="3" id="KW-0812">Transmembrane</keyword>
<evidence type="ECO:0000256" key="11">
    <source>
        <dbReference type="SAM" id="MobiDB-lite"/>
    </source>
</evidence>
<feature type="signal peptide" evidence="12">
    <location>
        <begin position="1"/>
        <end position="36"/>
    </location>
</feature>
<evidence type="ECO:0000256" key="2">
    <source>
        <dbReference type="ARBA" id="ARBA00004308"/>
    </source>
</evidence>
<dbReference type="EMBL" id="DS268434">
    <property type="protein sequence ID" value="EFO98212.1"/>
    <property type="molecule type" value="Genomic_DNA"/>
</dbReference>
<feature type="disulfide bond" evidence="10">
    <location>
        <begin position="41"/>
        <end position="53"/>
    </location>
</feature>
<evidence type="ECO:0000256" key="7">
    <source>
        <dbReference type="ARBA" id="ARBA00023136"/>
    </source>
</evidence>
<feature type="compositionally biased region" description="Low complexity" evidence="11">
    <location>
        <begin position="212"/>
        <end position="229"/>
    </location>
</feature>
<dbReference type="Gene3D" id="4.10.400.10">
    <property type="entry name" value="Low-density Lipoprotein Receptor"/>
    <property type="match status" value="2"/>
</dbReference>
<dbReference type="Proteomes" id="UP000008281">
    <property type="component" value="Unassembled WGS sequence"/>
</dbReference>
<dbReference type="KEGG" id="crq:GCK72_025589"/>
<dbReference type="InterPro" id="IPR050685">
    <property type="entry name" value="LDLR"/>
</dbReference>
<protein>
    <submittedName>
        <fullName evidence="13">Uncharacterized protein</fullName>
    </submittedName>
</protein>
<dbReference type="CDD" id="cd00112">
    <property type="entry name" value="LDLa"/>
    <property type="match status" value="3"/>
</dbReference>
<evidence type="ECO:0000313" key="13">
    <source>
        <dbReference type="EMBL" id="EFO98212.1"/>
    </source>
</evidence>
<feature type="compositionally biased region" description="Polar residues" evidence="11">
    <location>
        <begin position="193"/>
        <end position="211"/>
    </location>
</feature>
<evidence type="ECO:0000256" key="12">
    <source>
        <dbReference type="SAM" id="SignalP"/>
    </source>
</evidence>
<evidence type="ECO:0000256" key="9">
    <source>
        <dbReference type="ARBA" id="ARBA00023180"/>
    </source>
</evidence>
<evidence type="ECO:0000256" key="10">
    <source>
        <dbReference type="PROSITE-ProRule" id="PRU00124"/>
    </source>
</evidence>
<dbReference type="AlphaFoldDB" id="E3MCA4"/>
<proteinExistence type="predicted"/>
<dbReference type="PANTHER" id="PTHR24270">
    <property type="entry name" value="LOW-DENSITY LIPOPROTEIN RECEPTOR-RELATED"/>
    <property type="match status" value="1"/>
</dbReference>
<feature type="disulfide bond" evidence="10">
    <location>
        <begin position="109"/>
        <end position="124"/>
    </location>
</feature>
<dbReference type="Pfam" id="PF00057">
    <property type="entry name" value="Ldl_recept_a"/>
    <property type="match status" value="3"/>
</dbReference>
<evidence type="ECO:0000256" key="4">
    <source>
        <dbReference type="ARBA" id="ARBA00022729"/>
    </source>
</evidence>
<keyword evidence="14" id="KW-1185">Reference proteome</keyword>
<organism evidence="14">
    <name type="scientific">Caenorhabditis remanei</name>
    <name type="common">Caenorhabditis vulgaris</name>
    <dbReference type="NCBI Taxonomy" id="31234"/>
    <lineage>
        <taxon>Eukaryota</taxon>
        <taxon>Metazoa</taxon>
        <taxon>Ecdysozoa</taxon>
        <taxon>Nematoda</taxon>
        <taxon>Chromadorea</taxon>
        <taxon>Rhabditida</taxon>
        <taxon>Rhabditina</taxon>
        <taxon>Rhabditomorpha</taxon>
        <taxon>Rhabditoidea</taxon>
        <taxon>Rhabditidae</taxon>
        <taxon>Peloderinae</taxon>
        <taxon>Caenorhabditis</taxon>
    </lineage>
</organism>
<feature type="region of interest" description="Disordered" evidence="11">
    <location>
        <begin position="193"/>
        <end position="229"/>
    </location>
</feature>
<evidence type="ECO:0000256" key="3">
    <source>
        <dbReference type="ARBA" id="ARBA00022692"/>
    </source>
</evidence>
<keyword evidence="6" id="KW-1133">Transmembrane helix</keyword>
<dbReference type="PANTHER" id="PTHR24270:SF62">
    <property type="entry name" value="LOW-DENSITY LIPOPROTEIN RECEPTOR-RELATED PROTEIN 2"/>
    <property type="match status" value="1"/>
</dbReference>
<evidence type="ECO:0000256" key="5">
    <source>
        <dbReference type="ARBA" id="ARBA00022737"/>
    </source>
</evidence>
<keyword evidence="8 10" id="KW-1015">Disulfide bond</keyword>
<dbReference type="GeneID" id="9807669"/>
<reference evidence="13" key="1">
    <citation type="submission" date="2007-07" db="EMBL/GenBank/DDBJ databases">
        <title>PCAP assembly of the Caenorhabditis remanei genome.</title>
        <authorList>
            <consortium name="The Caenorhabditis remanei Sequencing Consortium"/>
            <person name="Wilson R.K."/>
        </authorList>
    </citation>
    <scope>NUCLEOTIDE SEQUENCE [LARGE SCALE GENOMIC DNA]</scope>
    <source>
        <strain evidence="13">PB4641</strain>
    </source>
</reference>
<evidence type="ECO:0000313" key="14">
    <source>
        <dbReference type="Proteomes" id="UP000008281"/>
    </source>
</evidence>
<gene>
    <name evidence="13" type="ORF">CRE_15335</name>
</gene>
<dbReference type="GO" id="GO:0012505">
    <property type="term" value="C:endomembrane system"/>
    <property type="evidence" value="ECO:0007669"/>
    <property type="project" value="UniProtKB-SubCell"/>
</dbReference>
<dbReference type="SMART" id="SM00192">
    <property type="entry name" value="LDLa"/>
    <property type="match status" value="3"/>
</dbReference>
<comment type="subcellular location">
    <subcellularLocation>
        <location evidence="2">Endomembrane system</location>
    </subcellularLocation>
    <subcellularLocation>
        <location evidence="1">Membrane</location>
        <topology evidence="1">Single-pass membrane protein</topology>
    </subcellularLocation>
</comment>
<feature type="disulfide bond" evidence="10">
    <location>
        <begin position="176"/>
        <end position="191"/>
    </location>
</feature>
<dbReference type="RefSeq" id="XP_003106270.2">
    <property type="nucleotide sequence ID" value="XM_003106222.2"/>
</dbReference>
<dbReference type="Gene3D" id="2.40.128.620">
    <property type="match status" value="1"/>
</dbReference>
<feature type="region of interest" description="Disordered" evidence="11">
    <location>
        <begin position="250"/>
        <end position="280"/>
    </location>
</feature>
<keyword evidence="9" id="KW-0325">Glycoprotein</keyword>
<dbReference type="STRING" id="31234.E3MCA4"/>
<comment type="caution">
    <text evidence="10">Lacks conserved residue(s) required for the propagation of feature annotation.</text>
</comment>
<dbReference type="CTD" id="9807669"/>
<dbReference type="PROSITE" id="PS01209">
    <property type="entry name" value="LDLRA_1"/>
    <property type="match status" value="2"/>
</dbReference>
<dbReference type="OrthoDB" id="10017719at2759"/>
<dbReference type="InterPro" id="IPR002172">
    <property type="entry name" value="LDrepeatLR_classA_rpt"/>
</dbReference>
<dbReference type="HOGENOM" id="CLU_710230_0_0_1"/>
<keyword evidence="4 12" id="KW-0732">Signal</keyword>
<evidence type="ECO:0000256" key="8">
    <source>
        <dbReference type="ARBA" id="ARBA00023157"/>
    </source>
</evidence>
<accession>E3MCA4</accession>
<keyword evidence="7" id="KW-0472">Membrane</keyword>
<evidence type="ECO:0000256" key="6">
    <source>
        <dbReference type="ARBA" id="ARBA00022989"/>
    </source>
</evidence>
<feature type="disulfide bond" evidence="10">
    <location>
        <begin position="48"/>
        <end position="66"/>
    </location>
</feature>
<dbReference type="PROSITE" id="PS50068">
    <property type="entry name" value="LDLRA_2"/>
    <property type="match status" value="3"/>
</dbReference>
<evidence type="ECO:0000256" key="1">
    <source>
        <dbReference type="ARBA" id="ARBA00004167"/>
    </source>
</evidence>
<dbReference type="FunFam" id="4.10.400.10:FF:000002">
    <property type="entry name" value="Low-density lipoprotein receptor-related protein 1"/>
    <property type="match status" value="1"/>
</dbReference>
<dbReference type="FunCoup" id="E3MCA4">
    <property type="interactions" value="1130"/>
</dbReference>
<dbReference type="PRINTS" id="PR00261">
    <property type="entry name" value="LDLRECEPTOR"/>
</dbReference>